<protein>
    <submittedName>
        <fullName evidence="2">Uncharacterized protein</fullName>
    </submittedName>
</protein>
<comment type="caution">
    <text evidence="2">The sequence shown here is derived from an EMBL/GenBank/DDBJ whole genome shotgun (WGS) entry which is preliminary data.</text>
</comment>
<reference evidence="2" key="1">
    <citation type="submission" date="2021-01" db="EMBL/GenBank/DDBJ databases">
        <authorList>
            <person name="Kaushik A."/>
        </authorList>
    </citation>
    <scope>NUCLEOTIDE SEQUENCE</scope>
    <source>
        <strain evidence="2">AG2-2IIIB</strain>
    </source>
</reference>
<feature type="compositionally biased region" description="Polar residues" evidence="1">
    <location>
        <begin position="33"/>
        <end position="58"/>
    </location>
</feature>
<evidence type="ECO:0000313" key="3">
    <source>
        <dbReference type="Proteomes" id="UP000663843"/>
    </source>
</evidence>
<feature type="region of interest" description="Disordered" evidence="1">
    <location>
        <begin position="1"/>
        <end position="70"/>
    </location>
</feature>
<name>A0A8H3D6K5_9AGAM</name>
<sequence length="156" mass="16776">MEQQRPPPQSISDSSNNTSSSSVPSMSTITTPDQTKSPFSTSPSGRVSFIFPQTNKPSSRGAPKATEPVVLHELPSADILPSSVSEPTPDQGAKVVLGPNRLRLVTDDTFDNILGSSPRPGLSIYSRDHSSVQAWVELNQDSRSKQGRRKPHGEPS</sequence>
<evidence type="ECO:0000313" key="2">
    <source>
        <dbReference type="EMBL" id="CAE6512537.1"/>
    </source>
</evidence>
<organism evidence="2 3">
    <name type="scientific">Rhizoctonia solani</name>
    <dbReference type="NCBI Taxonomy" id="456999"/>
    <lineage>
        <taxon>Eukaryota</taxon>
        <taxon>Fungi</taxon>
        <taxon>Dikarya</taxon>
        <taxon>Basidiomycota</taxon>
        <taxon>Agaricomycotina</taxon>
        <taxon>Agaricomycetes</taxon>
        <taxon>Cantharellales</taxon>
        <taxon>Ceratobasidiaceae</taxon>
        <taxon>Rhizoctonia</taxon>
    </lineage>
</organism>
<evidence type="ECO:0000256" key="1">
    <source>
        <dbReference type="SAM" id="MobiDB-lite"/>
    </source>
</evidence>
<proteinExistence type="predicted"/>
<feature type="compositionally biased region" description="Low complexity" evidence="1">
    <location>
        <begin position="10"/>
        <end position="32"/>
    </location>
</feature>
<dbReference type="Proteomes" id="UP000663843">
    <property type="component" value="Unassembled WGS sequence"/>
</dbReference>
<dbReference type="EMBL" id="CAJMWT010006079">
    <property type="protein sequence ID" value="CAE6512537.1"/>
    <property type="molecule type" value="Genomic_DNA"/>
</dbReference>
<accession>A0A8H3D6K5</accession>
<dbReference type="AlphaFoldDB" id="A0A8H3D6K5"/>
<gene>
    <name evidence="2" type="ORF">RDB_LOCUS154892</name>
</gene>